<comment type="catalytic activity">
    <reaction evidence="11">
        <text>a uridine in tRNA + S-adenosyl-L-methionine = a 3-[(3S)-3-amino-3-carboxypropyl]uridine in tRNA + S-methyl-5'-thioadenosine + H(+)</text>
        <dbReference type="Rhea" id="RHEA:62432"/>
        <dbReference type="Rhea" id="RHEA-COMP:13339"/>
        <dbReference type="Rhea" id="RHEA-COMP:16092"/>
        <dbReference type="ChEBI" id="CHEBI:15378"/>
        <dbReference type="ChEBI" id="CHEBI:17509"/>
        <dbReference type="ChEBI" id="CHEBI:59789"/>
        <dbReference type="ChEBI" id="CHEBI:65315"/>
        <dbReference type="ChEBI" id="CHEBI:82930"/>
        <dbReference type="EC" id="2.5.1.25"/>
    </reaction>
</comment>
<evidence type="ECO:0000256" key="2">
    <source>
        <dbReference type="ARBA" id="ARBA00012386"/>
    </source>
</evidence>
<dbReference type="Pfam" id="PF03942">
    <property type="entry name" value="DTW"/>
    <property type="match status" value="1"/>
</dbReference>
<dbReference type="Proteomes" id="UP000193560">
    <property type="component" value="Unassembled WGS sequence"/>
</dbReference>
<protein>
    <recommendedName>
        <fullName evidence="9">tRNA-uridine aminocarboxypropyltransferase 1</fullName>
        <ecNumber evidence="2">2.5.1.25</ecNumber>
    </recommendedName>
    <alternativeName>
        <fullName evidence="10">DTW domain-containing protein 1</fullName>
    </alternativeName>
</protein>
<dbReference type="AlphaFoldDB" id="A0A1X2IJP1"/>
<evidence type="ECO:0000256" key="3">
    <source>
        <dbReference type="ARBA" id="ARBA00022679"/>
    </source>
</evidence>
<accession>A0A1X2IJP1</accession>
<evidence type="ECO:0000256" key="12">
    <source>
        <dbReference type="SAM" id="MobiDB-lite"/>
    </source>
</evidence>
<keyword evidence="6" id="KW-0539">Nucleus</keyword>
<dbReference type="OrthoDB" id="660555at2759"/>
<organism evidence="14 15">
    <name type="scientific">Absidia repens</name>
    <dbReference type="NCBI Taxonomy" id="90262"/>
    <lineage>
        <taxon>Eukaryota</taxon>
        <taxon>Fungi</taxon>
        <taxon>Fungi incertae sedis</taxon>
        <taxon>Mucoromycota</taxon>
        <taxon>Mucoromycotina</taxon>
        <taxon>Mucoromycetes</taxon>
        <taxon>Mucorales</taxon>
        <taxon>Cunninghamellaceae</taxon>
        <taxon>Absidia</taxon>
    </lineage>
</organism>
<evidence type="ECO:0000313" key="15">
    <source>
        <dbReference type="Proteomes" id="UP000193560"/>
    </source>
</evidence>
<dbReference type="PANTHER" id="PTHR15627">
    <property type="entry name" value="NATURAL KILLER CELL-SPECIFIC ANTIGEN KLIP1"/>
    <property type="match status" value="1"/>
</dbReference>
<evidence type="ECO:0000256" key="1">
    <source>
        <dbReference type="ARBA" id="ARBA00004123"/>
    </source>
</evidence>
<evidence type="ECO:0000256" key="6">
    <source>
        <dbReference type="ARBA" id="ARBA00023242"/>
    </source>
</evidence>
<evidence type="ECO:0000256" key="11">
    <source>
        <dbReference type="ARBA" id="ARBA00048718"/>
    </source>
</evidence>
<keyword evidence="15" id="KW-1185">Reference proteome</keyword>
<evidence type="ECO:0000256" key="7">
    <source>
        <dbReference type="ARBA" id="ARBA00037050"/>
    </source>
</evidence>
<evidence type="ECO:0000259" key="13">
    <source>
        <dbReference type="SMART" id="SM01144"/>
    </source>
</evidence>
<dbReference type="EMBL" id="MCGE01000009">
    <property type="protein sequence ID" value="ORZ17785.1"/>
    <property type="molecule type" value="Genomic_DNA"/>
</dbReference>
<feature type="domain" description="DTW" evidence="13">
    <location>
        <begin position="43"/>
        <end position="229"/>
    </location>
</feature>
<evidence type="ECO:0000313" key="14">
    <source>
        <dbReference type="EMBL" id="ORZ17785.1"/>
    </source>
</evidence>
<evidence type="ECO:0000256" key="5">
    <source>
        <dbReference type="ARBA" id="ARBA00022694"/>
    </source>
</evidence>
<evidence type="ECO:0000256" key="8">
    <source>
        <dbReference type="ARBA" id="ARBA00038290"/>
    </source>
</evidence>
<sequence>MERKRQRSTSPIAIPMSELQISDDTILHNAMERVKCPKCAKTVKYFCYRCFDVIGMNRSEVPMVKLPVPLDVIKHERELDGKSTAIHARVLSPNDVNLYGYNQIPTYEHPERTLLLFPGPNAKTLDEIPRDSFDRIVVLDGTWKQAGRMAREAPQLVGLQQITIAPRKTHFWRFQQKDIDHLATIEAIYYTYREYADAYEGGADAYHGQYDDLMFYYRFFYNLIQDQYNKNQAKTFSHRHRKDYIQYTDKDNKKSKTDEADKGDDDIIEEASKDMDPSAAAATEDT</sequence>
<keyword evidence="4" id="KW-0949">S-adenosyl-L-methionine</keyword>
<feature type="region of interest" description="Disordered" evidence="12">
    <location>
        <begin position="247"/>
        <end position="286"/>
    </location>
</feature>
<comment type="similarity">
    <text evidence="8">Belongs to the TDD superfamily. DTWD1 family.</text>
</comment>
<evidence type="ECO:0000256" key="4">
    <source>
        <dbReference type="ARBA" id="ARBA00022691"/>
    </source>
</evidence>
<evidence type="ECO:0000256" key="9">
    <source>
        <dbReference type="ARBA" id="ARBA00039242"/>
    </source>
</evidence>
<feature type="compositionally biased region" description="Basic and acidic residues" evidence="12">
    <location>
        <begin position="248"/>
        <end position="260"/>
    </location>
</feature>
<dbReference type="STRING" id="90262.A0A1X2IJP1"/>
<dbReference type="InterPro" id="IPR005636">
    <property type="entry name" value="DTW"/>
</dbReference>
<dbReference type="GO" id="GO:0005634">
    <property type="term" value="C:nucleus"/>
    <property type="evidence" value="ECO:0007669"/>
    <property type="project" value="UniProtKB-SubCell"/>
</dbReference>
<gene>
    <name evidence="14" type="ORF">BCR42DRAFT_412509</name>
</gene>
<dbReference type="GO" id="GO:0008033">
    <property type="term" value="P:tRNA processing"/>
    <property type="evidence" value="ECO:0007669"/>
    <property type="project" value="UniProtKB-KW"/>
</dbReference>
<proteinExistence type="inferred from homology"/>
<dbReference type="InterPro" id="IPR051521">
    <property type="entry name" value="tRNA_Mod/Golgi_Maint"/>
</dbReference>
<comment type="subcellular location">
    <subcellularLocation>
        <location evidence="1">Nucleus</location>
    </subcellularLocation>
</comment>
<dbReference type="PANTHER" id="PTHR15627:SF8">
    <property type="entry name" value="TRNA-URIDINE AMINOCARBOXYPROPYLTRANSFERASE 1"/>
    <property type="match status" value="1"/>
</dbReference>
<reference evidence="14 15" key="1">
    <citation type="submission" date="2016-07" db="EMBL/GenBank/DDBJ databases">
        <title>Pervasive Adenine N6-methylation of Active Genes in Fungi.</title>
        <authorList>
            <consortium name="DOE Joint Genome Institute"/>
            <person name="Mondo S.J."/>
            <person name="Dannebaum R.O."/>
            <person name="Kuo R.C."/>
            <person name="Labutti K."/>
            <person name="Haridas S."/>
            <person name="Kuo A."/>
            <person name="Salamov A."/>
            <person name="Ahrendt S.R."/>
            <person name="Lipzen A."/>
            <person name="Sullivan W."/>
            <person name="Andreopoulos W.B."/>
            <person name="Clum A."/>
            <person name="Lindquist E."/>
            <person name="Daum C."/>
            <person name="Ramamoorthy G.K."/>
            <person name="Gryganskyi A."/>
            <person name="Culley D."/>
            <person name="Magnuson J.K."/>
            <person name="James T.Y."/>
            <person name="O'Malley M.A."/>
            <person name="Stajich J.E."/>
            <person name="Spatafora J.W."/>
            <person name="Visel A."/>
            <person name="Grigoriev I.V."/>
        </authorList>
    </citation>
    <scope>NUCLEOTIDE SEQUENCE [LARGE SCALE GENOMIC DNA]</scope>
    <source>
        <strain evidence="14 15">NRRL 1336</strain>
    </source>
</reference>
<dbReference type="GO" id="GO:0016432">
    <property type="term" value="F:tRNA-uridine aminocarboxypropyltransferase activity"/>
    <property type="evidence" value="ECO:0007669"/>
    <property type="project" value="UniProtKB-EC"/>
</dbReference>
<dbReference type="SMART" id="SM01144">
    <property type="entry name" value="DTW"/>
    <property type="match status" value="1"/>
</dbReference>
<name>A0A1X2IJP1_9FUNG</name>
<evidence type="ECO:0000256" key="10">
    <source>
        <dbReference type="ARBA" id="ARBA00042508"/>
    </source>
</evidence>
<dbReference type="EC" id="2.5.1.25" evidence="2"/>
<comment type="caution">
    <text evidence="14">The sequence shown here is derived from an EMBL/GenBank/DDBJ whole genome shotgun (WGS) entry which is preliminary data.</text>
</comment>
<keyword evidence="3" id="KW-0808">Transferase</keyword>
<comment type="function">
    <text evidence="7">Catalyzes the formation of 3-(3-amino-3-carboxypropyl)uridine (acp3U) at position 20 in the D-loop of several cytoplasmic tRNAs (acp3U(20)).</text>
</comment>
<keyword evidence="5" id="KW-0819">tRNA processing</keyword>